<reference evidence="2" key="1">
    <citation type="journal article" date="2023" name="Hortic. Res.">
        <title>A chromosome-level phased genome enabling allele-level studies in sweet orange: a case study on citrus Huanglongbing tolerance.</title>
        <authorList>
            <person name="Wu B."/>
            <person name="Yu Q."/>
            <person name="Deng Z."/>
            <person name="Duan Y."/>
            <person name="Luo F."/>
            <person name="Gmitter F. Jr."/>
        </authorList>
    </citation>
    <scope>NUCLEOTIDE SEQUENCE [LARGE SCALE GENOMIC DNA]</scope>
    <source>
        <strain evidence="2">cv. Valencia</strain>
    </source>
</reference>
<organism evidence="1 2">
    <name type="scientific">Citrus sinensis</name>
    <name type="common">Sweet orange</name>
    <name type="synonym">Citrus aurantium var. sinensis</name>
    <dbReference type="NCBI Taxonomy" id="2711"/>
    <lineage>
        <taxon>Eukaryota</taxon>
        <taxon>Viridiplantae</taxon>
        <taxon>Streptophyta</taxon>
        <taxon>Embryophyta</taxon>
        <taxon>Tracheophyta</taxon>
        <taxon>Spermatophyta</taxon>
        <taxon>Magnoliopsida</taxon>
        <taxon>eudicotyledons</taxon>
        <taxon>Gunneridae</taxon>
        <taxon>Pentapetalae</taxon>
        <taxon>rosids</taxon>
        <taxon>malvids</taxon>
        <taxon>Sapindales</taxon>
        <taxon>Rutaceae</taxon>
        <taxon>Aurantioideae</taxon>
        <taxon>Citrus</taxon>
    </lineage>
</organism>
<evidence type="ECO:0000313" key="2">
    <source>
        <dbReference type="Proteomes" id="UP000829398"/>
    </source>
</evidence>
<dbReference type="Proteomes" id="UP000829398">
    <property type="component" value="Chromosome 5"/>
</dbReference>
<comment type="caution">
    <text evidence="1">The sequence shown here is derived from an EMBL/GenBank/DDBJ whole genome shotgun (WGS) entry which is preliminary data.</text>
</comment>
<keyword evidence="2" id="KW-1185">Reference proteome</keyword>
<name>A0ACB8KKF2_CITSI</name>
<sequence length="504" mass="56458">MIMGNGNCGIAAKPWNNANDSSNVPQKKSQNEIVLVAHKKQSKMLTSSASACDLRFSDVNNGSLDASSPRGVLDSCFRGSESEASFKENTTQSESPSKSRALTNWSRFFKLWKKKSTKHLRTFHPLAMPKLSREKSRSTREDPDLTHIYNYRSSLKEFTLSELQTATKNFSSENLIGKGGYAEVYKGCLRDGTLVAVKRLTKGTVDEKTCGFLCEIGIIAYVDHPNTAKLVGCDSDGIHLVFQLSPLGSLASILHGSKDKPDWSKRYRIALGTANGLTYLHEGCQKRIIHRDIKADNILLTEDYEPQVSALKHLTGLSLKWKGCTIMRIESHFCRFVILDLRSGCQDSGLTTTYFAPEYFMHGIVDEKTDVYSFGVLLLELITGRRAVDHLQQSVVIWAKPLLDSNDIRELVDPSLGDNYDAEEMDRAVLTASLCIEQSPILRPKMSQVVILLRGDEDNAQSVKESQKQTHRRTYSEELFDAQEYNSTRYLSDISRFKEIALGS</sequence>
<gene>
    <name evidence="1" type="ORF">KPL71_015563</name>
</gene>
<proteinExistence type="predicted"/>
<accession>A0ACB8KKF2</accession>
<evidence type="ECO:0000313" key="1">
    <source>
        <dbReference type="EMBL" id="KAH9754819.1"/>
    </source>
</evidence>
<protein>
    <submittedName>
        <fullName evidence="1">Receptor-like cytosolic serine/threonine-protein kinase RBK2</fullName>
    </submittedName>
</protein>
<dbReference type="EMBL" id="CM039174">
    <property type="protein sequence ID" value="KAH9754819.1"/>
    <property type="molecule type" value="Genomic_DNA"/>
</dbReference>